<gene>
    <name evidence="1" type="ORF">TorRG33x02_343670</name>
</gene>
<evidence type="ECO:0000313" key="1">
    <source>
        <dbReference type="EMBL" id="PON39019.1"/>
    </source>
</evidence>
<dbReference type="Proteomes" id="UP000237000">
    <property type="component" value="Unassembled WGS sequence"/>
</dbReference>
<organism evidence="1 2">
    <name type="scientific">Trema orientale</name>
    <name type="common">Charcoal tree</name>
    <name type="synonym">Celtis orientalis</name>
    <dbReference type="NCBI Taxonomy" id="63057"/>
    <lineage>
        <taxon>Eukaryota</taxon>
        <taxon>Viridiplantae</taxon>
        <taxon>Streptophyta</taxon>
        <taxon>Embryophyta</taxon>
        <taxon>Tracheophyta</taxon>
        <taxon>Spermatophyta</taxon>
        <taxon>Magnoliopsida</taxon>
        <taxon>eudicotyledons</taxon>
        <taxon>Gunneridae</taxon>
        <taxon>Pentapetalae</taxon>
        <taxon>rosids</taxon>
        <taxon>fabids</taxon>
        <taxon>Rosales</taxon>
        <taxon>Cannabaceae</taxon>
        <taxon>Trema</taxon>
    </lineage>
</organism>
<dbReference type="AlphaFoldDB" id="A0A2P5AR45"/>
<dbReference type="InParanoid" id="A0A2P5AR45"/>
<sequence>MEKDTYNLNIFEPITSYHPYSAAASYSPLSSPTTTSTTNHSKLKFQICLIADCESLELCHEEIVKVLIREL</sequence>
<accession>A0A2P5AR45</accession>
<proteinExistence type="predicted"/>
<feature type="non-terminal residue" evidence="1">
    <location>
        <position position="71"/>
    </location>
</feature>
<dbReference type="EMBL" id="JXTC01000732">
    <property type="protein sequence ID" value="PON39019.1"/>
    <property type="molecule type" value="Genomic_DNA"/>
</dbReference>
<keyword evidence="2" id="KW-1185">Reference proteome</keyword>
<comment type="caution">
    <text evidence="1">The sequence shown here is derived from an EMBL/GenBank/DDBJ whole genome shotgun (WGS) entry which is preliminary data.</text>
</comment>
<evidence type="ECO:0000313" key="2">
    <source>
        <dbReference type="Proteomes" id="UP000237000"/>
    </source>
</evidence>
<protein>
    <submittedName>
        <fullName evidence="1">Uncharacterized protein</fullName>
    </submittedName>
</protein>
<reference evidence="2" key="1">
    <citation type="submission" date="2016-06" db="EMBL/GenBank/DDBJ databases">
        <title>Parallel loss of symbiosis genes in relatives of nitrogen-fixing non-legume Parasponia.</title>
        <authorList>
            <person name="Van Velzen R."/>
            <person name="Holmer R."/>
            <person name="Bu F."/>
            <person name="Rutten L."/>
            <person name="Van Zeijl A."/>
            <person name="Liu W."/>
            <person name="Santuari L."/>
            <person name="Cao Q."/>
            <person name="Sharma T."/>
            <person name="Shen D."/>
            <person name="Roswanjaya Y."/>
            <person name="Wardhani T."/>
            <person name="Kalhor M.S."/>
            <person name="Jansen J."/>
            <person name="Van den Hoogen J."/>
            <person name="Gungor B."/>
            <person name="Hartog M."/>
            <person name="Hontelez J."/>
            <person name="Verver J."/>
            <person name="Yang W.-C."/>
            <person name="Schijlen E."/>
            <person name="Repin R."/>
            <person name="Schilthuizen M."/>
            <person name="Schranz E."/>
            <person name="Heidstra R."/>
            <person name="Miyata K."/>
            <person name="Fedorova E."/>
            <person name="Kohlen W."/>
            <person name="Bisseling T."/>
            <person name="Smit S."/>
            <person name="Geurts R."/>
        </authorList>
    </citation>
    <scope>NUCLEOTIDE SEQUENCE [LARGE SCALE GENOMIC DNA]</scope>
    <source>
        <strain evidence="2">cv. RG33-2</strain>
    </source>
</reference>
<name>A0A2P5AR45_TREOI</name>